<dbReference type="EMBL" id="CP068393">
    <property type="protein sequence ID" value="QUC66543.1"/>
    <property type="molecule type" value="Genomic_DNA"/>
</dbReference>
<protein>
    <submittedName>
        <fullName evidence="1">Sigma-70 family RNA polymerase sigma factor</fullName>
    </submittedName>
</protein>
<organism evidence="1 2">
    <name type="scientific">Aristaeella hokkaidonensis</name>
    <dbReference type="NCBI Taxonomy" id="3046382"/>
    <lineage>
        <taxon>Bacteria</taxon>
        <taxon>Bacillati</taxon>
        <taxon>Bacillota</taxon>
        <taxon>Clostridia</taxon>
        <taxon>Eubacteriales</taxon>
        <taxon>Aristaeellaceae</taxon>
        <taxon>Aristaeella</taxon>
    </lineage>
</organism>
<dbReference type="Proteomes" id="UP000682782">
    <property type="component" value="Chromosome"/>
</dbReference>
<gene>
    <name evidence="1" type="ORF">JYE49_11835</name>
</gene>
<proteinExistence type="predicted"/>
<keyword evidence="2" id="KW-1185">Reference proteome</keyword>
<evidence type="ECO:0000313" key="1">
    <source>
        <dbReference type="EMBL" id="QUC66543.1"/>
    </source>
</evidence>
<evidence type="ECO:0000313" key="2">
    <source>
        <dbReference type="Proteomes" id="UP000682782"/>
    </source>
</evidence>
<name>A0AC61N664_9FIRM</name>
<sequence length="173" mass="20061">MTGIQGPDSEKRERLTVLIRQYEKDILRICYLYLRETELAKDAVQDTFLKAYTHLDDLHDQAKAKSWLARIAVNICRDHLRSPWVTRMNRYVQPEDLRIPAAQPDETNTALTQAVMNLPRKHREAVTLRYIQGYDIQETAEILGITPSAVSRRCRRACIRLRSELEGSDDHNG</sequence>
<reference evidence="1" key="1">
    <citation type="submission" date="2021-01" db="EMBL/GenBank/DDBJ databases">
        <title>Complete genome sequence of Clostridiales bacterium R-7.</title>
        <authorList>
            <person name="Mahoney-Kurpe S.C."/>
            <person name="Palevich N."/>
            <person name="Koike S."/>
            <person name="Moon C.D."/>
            <person name="Attwood G.T."/>
        </authorList>
    </citation>
    <scope>NUCLEOTIDE SEQUENCE</scope>
    <source>
        <strain evidence="1">R-7</strain>
    </source>
</reference>
<accession>A0AC61N664</accession>